<keyword evidence="5 6" id="KW-0472">Membrane</keyword>
<dbReference type="GO" id="GO:0032329">
    <property type="term" value="P:serine transport"/>
    <property type="evidence" value="ECO:0007669"/>
    <property type="project" value="TreeGrafter"/>
</dbReference>
<feature type="transmembrane region" description="Helical" evidence="6">
    <location>
        <begin position="130"/>
        <end position="150"/>
    </location>
</feature>
<keyword evidence="4 6" id="KW-1133">Transmembrane helix</keyword>
<evidence type="ECO:0000313" key="7">
    <source>
        <dbReference type="EMBL" id="OKL49329.1"/>
    </source>
</evidence>
<evidence type="ECO:0000256" key="1">
    <source>
        <dbReference type="ARBA" id="ARBA00004141"/>
    </source>
</evidence>
<dbReference type="STRING" id="156892.BM477_04950"/>
<dbReference type="InterPro" id="IPR036458">
    <property type="entry name" value="Na:dicarbo_symporter_sf"/>
</dbReference>
<protein>
    <submittedName>
        <fullName evidence="7">Sodium:proton antiporter</fullName>
    </submittedName>
</protein>
<keyword evidence="8" id="KW-1185">Reference proteome</keyword>
<dbReference type="GO" id="GO:0005886">
    <property type="term" value="C:plasma membrane"/>
    <property type="evidence" value="ECO:0007669"/>
    <property type="project" value="TreeGrafter"/>
</dbReference>
<organism evidence="7 8">
    <name type="scientific">Boudabousia marimammalium</name>
    <dbReference type="NCBI Taxonomy" id="156892"/>
    <lineage>
        <taxon>Bacteria</taxon>
        <taxon>Bacillati</taxon>
        <taxon>Actinomycetota</taxon>
        <taxon>Actinomycetes</taxon>
        <taxon>Actinomycetales</taxon>
        <taxon>Actinomycetaceae</taxon>
        <taxon>Boudabousia</taxon>
    </lineage>
</organism>
<comment type="caution">
    <text evidence="7">The sequence shown here is derived from an EMBL/GenBank/DDBJ whole genome shotgun (WGS) entry which is preliminary data.</text>
</comment>
<dbReference type="GO" id="GO:0005295">
    <property type="term" value="F:neutral L-amino acid:sodium symporter activity"/>
    <property type="evidence" value="ECO:0007669"/>
    <property type="project" value="TreeGrafter"/>
</dbReference>
<dbReference type="SUPFAM" id="SSF118215">
    <property type="entry name" value="Proton glutamate symport protein"/>
    <property type="match status" value="1"/>
</dbReference>
<sequence>MKMPKISLVVWVFLAIVAGVLLGLVMPDWFVRIFVTFSKLFGQFLGFAIPLIIVGLVAPAIGELGKGAGKWLVITAGIAYTSTFAAGLLTYLTGSALFPFMLSSGSGLGSVKNPDDVALAPYFEIEMPPVFGVMTALLLAFLLGIGVTLVKTQSVARGLNEFRTIVIRMIETIIIPLLPLHVMGIFMNLTYSGEAWVVIKTFLAVVVWTMTLTFVMLIVQYGIAGAFTARNPFKALWNMRDAYFTALGTSSSAATIPVTLGCVKRNRVSDSIASFVVPLCATIHLSGSMIKITGFSMAILWITGSDMSLSGYIGFILMLGVFMIAAPGVPGGAIAAAAGLLTTMLGFNDVQVGLMFATYIALDSVGTATNVTGDGAIAMIVNKIAAGRLEAGVKLEHEAELDADDLVV</sequence>
<evidence type="ECO:0000256" key="4">
    <source>
        <dbReference type="ARBA" id="ARBA00022989"/>
    </source>
</evidence>
<evidence type="ECO:0000313" key="8">
    <source>
        <dbReference type="Proteomes" id="UP000186465"/>
    </source>
</evidence>
<feature type="transmembrane region" description="Helical" evidence="6">
    <location>
        <begin position="197"/>
        <end position="221"/>
    </location>
</feature>
<evidence type="ECO:0000256" key="3">
    <source>
        <dbReference type="ARBA" id="ARBA00022692"/>
    </source>
</evidence>
<evidence type="ECO:0000256" key="2">
    <source>
        <dbReference type="ARBA" id="ARBA00022448"/>
    </source>
</evidence>
<dbReference type="PANTHER" id="PTHR42865">
    <property type="entry name" value="PROTON/GLUTAMATE-ASPARTATE SYMPORTER"/>
    <property type="match status" value="1"/>
</dbReference>
<feature type="transmembrane region" description="Helical" evidence="6">
    <location>
        <begin position="71"/>
        <end position="92"/>
    </location>
</feature>
<keyword evidence="3 6" id="KW-0812">Transmembrane</keyword>
<feature type="transmembrane region" description="Helical" evidence="6">
    <location>
        <begin position="170"/>
        <end position="191"/>
    </location>
</feature>
<dbReference type="Proteomes" id="UP000186465">
    <property type="component" value="Unassembled WGS sequence"/>
</dbReference>
<feature type="transmembrane region" description="Helical" evidence="6">
    <location>
        <begin position="43"/>
        <end position="64"/>
    </location>
</feature>
<dbReference type="OrthoDB" id="9768885at2"/>
<gene>
    <name evidence="7" type="ORF">BM477_04950</name>
</gene>
<reference evidence="8" key="1">
    <citation type="submission" date="2016-11" db="EMBL/GenBank/DDBJ databases">
        <title>Actinomyces gypaetusis sp. nov. isolated from Gypaetus barbatus in Qinghai Tibet Plateau China.</title>
        <authorList>
            <person name="Meng X."/>
        </authorList>
    </citation>
    <scope>NUCLEOTIDE SEQUENCE [LARGE SCALE GENOMIC DNA]</scope>
    <source>
        <strain evidence="8">DSM 15383</strain>
    </source>
</reference>
<feature type="transmembrane region" description="Helical" evidence="6">
    <location>
        <begin position="309"/>
        <end position="326"/>
    </location>
</feature>
<dbReference type="AlphaFoldDB" id="A0A1Q5PP85"/>
<dbReference type="EMBL" id="MPDM01000004">
    <property type="protein sequence ID" value="OKL49329.1"/>
    <property type="molecule type" value="Genomic_DNA"/>
</dbReference>
<dbReference type="PANTHER" id="PTHR42865:SF8">
    <property type="entry name" value="SERINE_THREONINE TRANSPORTER SSTT"/>
    <property type="match status" value="1"/>
</dbReference>
<accession>A0A1Q5PP85</accession>
<name>A0A1Q5PP85_9ACTO</name>
<proteinExistence type="predicted"/>
<dbReference type="Pfam" id="PF00375">
    <property type="entry name" value="SDF"/>
    <property type="match status" value="1"/>
</dbReference>
<dbReference type="Gene3D" id="1.10.3860.10">
    <property type="entry name" value="Sodium:dicarboxylate symporter"/>
    <property type="match status" value="1"/>
</dbReference>
<feature type="transmembrane region" description="Helical" evidence="6">
    <location>
        <begin position="272"/>
        <end position="302"/>
    </location>
</feature>
<dbReference type="RefSeq" id="WP_075361568.1">
    <property type="nucleotide sequence ID" value="NZ_MPDM01000004.1"/>
</dbReference>
<dbReference type="InterPro" id="IPR001991">
    <property type="entry name" value="Na-dicarboxylate_symporter"/>
</dbReference>
<evidence type="ECO:0000256" key="5">
    <source>
        <dbReference type="ARBA" id="ARBA00023136"/>
    </source>
</evidence>
<evidence type="ECO:0000256" key="6">
    <source>
        <dbReference type="SAM" id="Phobius"/>
    </source>
</evidence>
<comment type="subcellular location">
    <subcellularLocation>
        <location evidence="1">Membrane</location>
        <topology evidence="1">Multi-pass membrane protein</topology>
    </subcellularLocation>
</comment>
<keyword evidence="2" id="KW-0813">Transport</keyword>